<dbReference type="InParanoid" id="I1CR14"/>
<protein>
    <submittedName>
        <fullName evidence="1">Uncharacterized protein</fullName>
    </submittedName>
</protein>
<proteinExistence type="predicted"/>
<gene>
    <name evidence="1" type="ORF">RO3G_15605</name>
</gene>
<dbReference type="VEuPathDB" id="FungiDB:RO3G_15605"/>
<keyword evidence="2" id="KW-1185">Reference proteome</keyword>
<evidence type="ECO:0000313" key="2">
    <source>
        <dbReference type="Proteomes" id="UP000009138"/>
    </source>
</evidence>
<dbReference type="EMBL" id="CH476748">
    <property type="protein sequence ID" value="EIE90894.1"/>
    <property type="molecule type" value="Genomic_DNA"/>
</dbReference>
<evidence type="ECO:0000313" key="1">
    <source>
        <dbReference type="EMBL" id="EIE90894.1"/>
    </source>
</evidence>
<organism evidence="1 2">
    <name type="scientific">Rhizopus delemar (strain RA 99-880 / ATCC MYA-4621 / FGSC 9543 / NRRL 43880)</name>
    <name type="common">Mucormycosis agent</name>
    <name type="synonym">Rhizopus arrhizus var. delemar</name>
    <dbReference type="NCBI Taxonomy" id="246409"/>
    <lineage>
        <taxon>Eukaryota</taxon>
        <taxon>Fungi</taxon>
        <taxon>Fungi incertae sedis</taxon>
        <taxon>Mucoromycota</taxon>
        <taxon>Mucoromycotina</taxon>
        <taxon>Mucoromycetes</taxon>
        <taxon>Mucorales</taxon>
        <taxon>Mucorineae</taxon>
        <taxon>Rhizopodaceae</taxon>
        <taxon>Rhizopus</taxon>
    </lineage>
</organism>
<reference evidence="1 2" key="1">
    <citation type="journal article" date="2009" name="PLoS Genet.">
        <title>Genomic analysis of the basal lineage fungus Rhizopus oryzae reveals a whole-genome duplication.</title>
        <authorList>
            <person name="Ma L.-J."/>
            <person name="Ibrahim A.S."/>
            <person name="Skory C."/>
            <person name="Grabherr M.G."/>
            <person name="Burger G."/>
            <person name="Butler M."/>
            <person name="Elias M."/>
            <person name="Idnurm A."/>
            <person name="Lang B.F."/>
            <person name="Sone T."/>
            <person name="Abe A."/>
            <person name="Calvo S.E."/>
            <person name="Corrochano L.M."/>
            <person name="Engels R."/>
            <person name="Fu J."/>
            <person name="Hansberg W."/>
            <person name="Kim J.-M."/>
            <person name="Kodira C.D."/>
            <person name="Koehrsen M.J."/>
            <person name="Liu B."/>
            <person name="Miranda-Saavedra D."/>
            <person name="O'Leary S."/>
            <person name="Ortiz-Castellanos L."/>
            <person name="Poulter R."/>
            <person name="Rodriguez-Romero J."/>
            <person name="Ruiz-Herrera J."/>
            <person name="Shen Y.-Q."/>
            <person name="Zeng Q."/>
            <person name="Galagan J."/>
            <person name="Birren B.W."/>
            <person name="Cuomo C.A."/>
            <person name="Wickes B.L."/>
        </authorList>
    </citation>
    <scope>NUCLEOTIDE SEQUENCE [LARGE SCALE GENOMIC DNA]</scope>
    <source>
        <strain evidence="2">RA 99-880 / ATCC MYA-4621 / FGSC 9543 / NRRL 43880</strain>
    </source>
</reference>
<dbReference type="GeneID" id="93622570"/>
<name>I1CR14_RHIO9</name>
<dbReference type="Proteomes" id="UP000009138">
    <property type="component" value="Unassembled WGS sequence"/>
</dbReference>
<dbReference type="AlphaFoldDB" id="I1CR14"/>
<sequence length="123" mass="14037">MTMLETVLGKATVMNSIEIYEDILSTPIEKVFKHDEALHQALYLQKWQGMNPWSQNLSCACQVYVYILRVTLKLGPQLQPSVWIPPTHSLDIQIFIKKSACHTVCALASNEHTKETFNFDSRA</sequence>
<accession>I1CR14</accession>
<dbReference type="RefSeq" id="XP_067526290.1">
    <property type="nucleotide sequence ID" value="XM_067670189.1"/>
</dbReference>